<organism evidence="1 2">
    <name type="scientific">Batrachochytrium dendrobatidis (strain JEL423)</name>
    <dbReference type="NCBI Taxonomy" id="403673"/>
    <lineage>
        <taxon>Eukaryota</taxon>
        <taxon>Fungi</taxon>
        <taxon>Fungi incertae sedis</taxon>
        <taxon>Chytridiomycota</taxon>
        <taxon>Chytridiomycota incertae sedis</taxon>
        <taxon>Chytridiomycetes</taxon>
        <taxon>Rhizophydiales</taxon>
        <taxon>Rhizophydiales incertae sedis</taxon>
        <taxon>Batrachochytrium</taxon>
    </lineage>
</organism>
<evidence type="ECO:0000313" key="1">
    <source>
        <dbReference type="EMBL" id="OAJ41879.1"/>
    </source>
</evidence>
<dbReference type="VEuPathDB" id="FungiDB:BDEG_25413"/>
<reference evidence="1 2" key="2">
    <citation type="submission" date="2016-05" db="EMBL/GenBank/DDBJ databases">
        <title>Lineage-specific infection strategies underlie the spectrum of fungal disease in amphibians.</title>
        <authorList>
            <person name="Cuomo C.A."/>
            <person name="Farrer R.A."/>
            <person name="James T."/>
            <person name="Longcore J."/>
            <person name="Birren B."/>
        </authorList>
    </citation>
    <scope>NUCLEOTIDE SEQUENCE [LARGE SCALE GENOMIC DNA]</scope>
    <source>
        <strain evidence="1 2">JEL423</strain>
    </source>
</reference>
<gene>
    <name evidence="1" type="ORF">BDEG_25413</name>
</gene>
<dbReference type="EMBL" id="DS022306">
    <property type="protein sequence ID" value="OAJ41879.1"/>
    <property type="molecule type" value="Genomic_DNA"/>
</dbReference>
<name>A0A177WP38_BATDL</name>
<accession>A0A177WP38</accession>
<evidence type="ECO:0000313" key="2">
    <source>
        <dbReference type="Proteomes" id="UP000077115"/>
    </source>
</evidence>
<reference evidence="1 2" key="1">
    <citation type="submission" date="2006-10" db="EMBL/GenBank/DDBJ databases">
        <title>The Genome Sequence of Batrachochytrium dendrobatidis JEL423.</title>
        <authorList>
            <consortium name="The Broad Institute Genome Sequencing Platform"/>
            <person name="Birren B."/>
            <person name="Lander E."/>
            <person name="Galagan J."/>
            <person name="Cuomo C."/>
            <person name="Devon K."/>
            <person name="Jaffe D."/>
            <person name="Butler J."/>
            <person name="Alvarez P."/>
            <person name="Gnerre S."/>
            <person name="Grabherr M."/>
            <person name="Kleber M."/>
            <person name="Mauceli E."/>
            <person name="Brockman W."/>
            <person name="Young S."/>
            <person name="LaButti K."/>
            <person name="Sykes S."/>
            <person name="DeCaprio D."/>
            <person name="Crawford M."/>
            <person name="Koehrsen M."/>
            <person name="Engels R."/>
            <person name="Montgomery P."/>
            <person name="Pearson M."/>
            <person name="Howarth C."/>
            <person name="Larson L."/>
            <person name="White J."/>
            <person name="O'Leary S."/>
            <person name="Kodira C."/>
            <person name="Zeng Q."/>
            <person name="Yandava C."/>
            <person name="Alvarado L."/>
            <person name="Longcore J."/>
            <person name="James T."/>
        </authorList>
    </citation>
    <scope>NUCLEOTIDE SEQUENCE [LARGE SCALE GENOMIC DNA]</scope>
    <source>
        <strain evidence="1 2">JEL423</strain>
    </source>
</reference>
<dbReference type="Proteomes" id="UP000077115">
    <property type="component" value="Unassembled WGS sequence"/>
</dbReference>
<dbReference type="AlphaFoldDB" id="A0A177WP38"/>
<proteinExistence type="predicted"/>
<protein>
    <submittedName>
        <fullName evidence="1">Uncharacterized protein</fullName>
    </submittedName>
</protein>
<dbReference type="STRING" id="403673.A0A177WP38"/>
<sequence>MARIKHILQKQDLSKYTTFITEYARKHLISQISLVEYAAFQVVDFNPLDIIDFEAMIVGRDANLQAKLKSMIRILWDDVKLASMDRVRKESNPQPSFLTYISRHMTPHLVLQVSLIPTVLTTLEPNTMNRNRAAVKDTVIGDMLPCTFTVMPTTWIFQ</sequence>